<dbReference type="AlphaFoldDB" id="A0AAV1EDB7"/>
<sequence>MNDPNLISTPIQRQSNPENASPEKVDVLYPSAECAGEKLESSNNDVVNKGSSAKTQANQGSNCTLYSIKNLTQFPIRFHDAYDGKDYFVHRGTDESPEVWLPLENETHSSFHLLFQDGSSRQFLTIYGRSDDEQHITIADDTKSATFPTHTSVPFVSSKGCLTIFSTAHPNYRIDCFRHNPVIPDDLVNVFYTTCPDT</sequence>
<feature type="region of interest" description="Disordered" evidence="1">
    <location>
        <begin position="1"/>
        <end position="26"/>
    </location>
</feature>
<evidence type="ECO:0000313" key="2">
    <source>
        <dbReference type="EMBL" id="CAI9117578.1"/>
    </source>
</evidence>
<organism evidence="2 3">
    <name type="scientific">Oldenlandia corymbosa var. corymbosa</name>
    <dbReference type="NCBI Taxonomy" id="529605"/>
    <lineage>
        <taxon>Eukaryota</taxon>
        <taxon>Viridiplantae</taxon>
        <taxon>Streptophyta</taxon>
        <taxon>Embryophyta</taxon>
        <taxon>Tracheophyta</taxon>
        <taxon>Spermatophyta</taxon>
        <taxon>Magnoliopsida</taxon>
        <taxon>eudicotyledons</taxon>
        <taxon>Gunneridae</taxon>
        <taxon>Pentapetalae</taxon>
        <taxon>asterids</taxon>
        <taxon>lamiids</taxon>
        <taxon>Gentianales</taxon>
        <taxon>Rubiaceae</taxon>
        <taxon>Rubioideae</taxon>
        <taxon>Spermacoceae</taxon>
        <taxon>Hedyotis-Oldenlandia complex</taxon>
        <taxon>Oldenlandia</taxon>
    </lineage>
</organism>
<evidence type="ECO:0000313" key="3">
    <source>
        <dbReference type="Proteomes" id="UP001161247"/>
    </source>
</evidence>
<keyword evidence="3" id="KW-1185">Reference proteome</keyword>
<gene>
    <name evidence="2" type="ORF">OLC1_LOCUS23623</name>
</gene>
<evidence type="ECO:0000256" key="1">
    <source>
        <dbReference type="SAM" id="MobiDB-lite"/>
    </source>
</evidence>
<feature type="compositionally biased region" description="Polar residues" evidence="1">
    <location>
        <begin position="1"/>
        <end position="19"/>
    </location>
</feature>
<proteinExistence type="predicted"/>
<dbReference type="Proteomes" id="UP001161247">
    <property type="component" value="Chromosome 9"/>
</dbReference>
<dbReference type="EMBL" id="OX459126">
    <property type="protein sequence ID" value="CAI9117578.1"/>
    <property type="molecule type" value="Genomic_DNA"/>
</dbReference>
<accession>A0AAV1EDB7</accession>
<reference evidence="2" key="1">
    <citation type="submission" date="2023-03" db="EMBL/GenBank/DDBJ databases">
        <authorList>
            <person name="Julca I."/>
        </authorList>
    </citation>
    <scope>NUCLEOTIDE SEQUENCE</scope>
</reference>
<name>A0AAV1EDB7_OLDCO</name>
<protein>
    <submittedName>
        <fullName evidence="2">OLC1v1018983C1</fullName>
    </submittedName>
</protein>